<protein>
    <submittedName>
        <fullName evidence="1">Uncharacterized protein</fullName>
    </submittedName>
</protein>
<evidence type="ECO:0000313" key="2">
    <source>
        <dbReference type="Proteomes" id="UP000828048"/>
    </source>
</evidence>
<organism evidence="1 2">
    <name type="scientific">Vaccinium darrowii</name>
    <dbReference type="NCBI Taxonomy" id="229202"/>
    <lineage>
        <taxon>Eukaryota</taxon>
        <taxon>Viridiplantae</taxon>
        <taxon>Streptophyta</taxon>
        <taxon>Embryophyta</taxon>
        <taxon>Tracheophyta</taxon>
        <taxon>Spermatophyta</taxon>
        <taxon>Magnoliopsida</taxon>
        <taxon>eudicotyledons</taxon>
        <taxon>Gunneridae</taxon>
        <taxon>Pentapetalae</taxon>
        <taxon>asterids</taxon>
        <taxon>Ericales</taxon>
        <taxon>Ericaceae</taxon>
        <taxon>Vaccinioideae</taxon>
        <taxon>Vaccinieae</taxon>
        <taxon>Vaccinium</taxon>
    </lineage>
</organism>
<reference evidence="1 2" key="1">
    <citation type="journal article" date="2021" name="Hortic Res">
        <title>High-quality reference genome and annotation aids understanding of berry development for evergreen blueberry (Vaccinium darrowii).</title>
        <authorList>
            <person name="Yu J."/>
            <person name="Hulse-Kemp A.M."/>
            <person name="Babiker E."/>
            <person name="Staton M."/>
        </authorList>
    </citation>
    <scope>NUCLEOTIDE SEQUENCE [LARGE SCALE GENOMIC DNA]</scope>
    <source>
        <strain evidence="2">cv. NJ 8807/NJ 8810</strain>
        <tissue evidence="1">Young leaf</tissue>
    </source>
</reference>
<dbReference type="Proteomes" id="UP000828048">
    <property type="component" value="Chromosome 3"/>
</dbReference>
<dbReference type="EMBL" id="CM037153">
    <property type="protein sequence ID" value="KAH7857276.1"/>
    <property type="molecule type" value="Genomic_DNA"/>
</dbReference>
<gene>
    <name evidence="1" type="ORF">Vadar_010830</name>
</gene>
<evidence type="ECO:0000313" key="1">
    <source>
        <dbReference type="EMBL" id="KAH7857276.1"/>
    </source>
</evidence>
<accession>A0ACB7YV11</accession>
<keyword evidence="2" id="KW-1185">Reference proteome</keyword>
<comment type="caution">
    <text evidence="1">The sequence shown here is derived from an EMBL/GenBank/DDBJ whole genome shotgun (WGS) entry which is preliminary data.</text>
</comment>
<proteinExistence type="predicted"/>
<sequence>MNKKALQLELRSLGIVLQKIQKAVTHMNDEDRRTFSSVVGRQEECTAGKAKEDNRIEAVDQNIGENYPCNACEGGTTENAVCQEHDSVCNPLQGNNNLDSCISEDNCTTLVHHQDTESSTTPSRNL</sequence>
<name>A0ACB7YV11_9ERIC</name>